<dbReference type="InterPro" id="IPR022385">
    <property type="entry name" value="Rhs_assc_core"/>
</dbReference>
<evidence type="ECO:0000313" key="1">
    <source>
        <dbReference type="EMBL" id="QWC18003.1"/>
    </source>
</evidence>
<reference evidence="1 2" key="1">
    <citation type="submission" date="2021-05" db="EMBL/GenBank/DDBJ databases">
        <title>Novel species in genus Cellulomonas.</title>
        <authorList>
            <person name="Zhang G."/>
        </authorList>
    </citation>
    <scope>NUCLEOTIDE SEQUENCE [LARGE SCALE GENOMIC DNA]</scope>
    <source>
        <strain evidence="2">zg-ZUI157</strain>
    </source>
</reference>
<dbReference type="EMBL" id="CP076023">
    <property type="protein sequence ID" value="QWC18003.1"/>
    <property type="molecule type" value="Genomic_DNA"/>
</dbReference>
<organism evidence="1 2">
    <name type="scientific">Cellulomonas dongxiuzhuiae</name>
    <dbReference type="NCBI Taxonomy" id="2819979"/>
    <lineage>
        <taxon>Bacteria</taxon>
        <taxon>Bacillati</taxon>
        <taxon>Actinomycetota</taxon>
        <taxon>Actinomycetes</taxon>
        <taxon>Micrococcales</taxon>
        <taxon>Cellulomonadaceae</taxon>
        <taxon>Cellulomonas</taxon>
    </lineage>
</organism>
<dbReference type="NCBIfam" id="TIGR03696">
    <property type="entry name" value="Rhs_assc_core"/>
    <property type="match status" value="1"/>
</dbReference>
<sequence>MTFHRARYYDAGLGRFISEDPIGFAGGSNLYAYGANAPTVFTDPTGHNPMLIGCVAGAAFDGGAAYIGERLSGRKVNWGTVGGAAVAGCAIGAMGGVFTGRITTASRLSAPRAGVGAQGRATAPVHMVETYAPKPLKPQDAVSRWDDFLGPGNHSNIHPRTGLPDPDRIVSADGLRSIRFGAHEAGSSPTKFHFHEETWEFDEIAAVWNLHNVAVRVPFPKGAW</sequence>
<dbReference type="RefSeq" id="WP_214765790.1">
    <property type="nucleotide sequence ID" value="NZ_CP076023.1"/>
</dbReference>
<proteinExistence type="predicted"/>
<dbReference type="Proteomes" id="UP000679335">
    <property type="component" value="Chromosome"/>
</dbReference>
<accession>A0ABX8GPU7</accession>
<name>A0ABX8GPU7_9CELL</name>
<protein>
    <submittedName>
        <fullName evidence="1">RHS repeat-associated core domain-containing protein</fullName>
    </submittedName>
</protein>
<gene>
    <name evidence="1" type="ORF">KKR89_16260</name>
</gene>
<keyword evidence="2" id="KW-1185">Reference proteome</keyword>
<dbReference type="Gene3D" id="2.180.10.10">
    <property type="entry name" value="RHS repeat-associated core"/>
    <property type="match status" value="1"/>
</dbReference>
<evidence type="ECO:0000313" key="2">
    <source>
        <dbReference type="Proteomes" id="UP000679335"/>
    </source>
</evidence>